<evidence type="ECO:0000256" key="13">
    <source>
        <dbReference type="ARBA" id="ARBA00023136"/>
    </source>
</evidence>
<dbReference type="PANTHER" id="PTHR46819:SF1">
    <property type="entry name" value="EF-HAND CALCIUM-BINDING DOMAIN-CONTAINING PROTEIN 7"/>
    <property type="match status" value="1"/>
</dbReference>
<feature type="compositionally biased region" description="Basic and acidic residues" evidence="14">
    <location>
        <begin position="592"/>
        <end position="604"/>
    </location>
</feature>
<feature type="compositionally biased region" description="Gly residues" evidence="14">
    <location>
        <begin position="719"/>
        <end position="729"/>
    </location>
</feature>
<feature type="region of interest" description="Disordered" evidence="14">
    <location>
        <begin position="1113"/>
        <end position="1155"/>
    </location>
</feature>
<dbReference type="Gene3D" id="3.40.50.300">
    <property type="entry name" value="P-loop containing nucleotide triphosphate hydrolases"/>
    <property type="match status" value="2"/>
</dbReference>
<feature type="compositionally biased region" description="Polar residues" evidence="14">
    <location>
        <begin position="1343"/>
        <end position="1357"/>
    </location>
</feature>
<evidence type="ECO:0000256" key="8">
    <source>
        <dbReference type="ARBA" id="ARBA00022801"/>
    </source>
</evidence>
<feature type="compositionally biased region" description="Polar residues" evidence="14">
    <location>
        <begin position="1137"/>
        <end position="1148"/>
    </location>
</feature>
<reference evidence="17" key="1">
    <citation type="submission" date="2024-03" db="EMBL/GenBank/DDBJ databases">
        <authorList>
            <consortium name="ELIXIR-Norway"/>
            <consortium name="Elixir Norway"/>
        </authorList>
    </citation>
    <scope>NUCLEOTIDE SEQUENCE</scope>
</reference>
<feature type="domain" description="TCP" evidence="15">
    <location>
        <begin position="593"/>
        <end position="647"/>
    </location>
</feature>
<keyword evidence="11" id="KW-0496">Mitochondrion</keyword>
<dbReference type="Pfam" id="PF08356">
    <property type="entry name" value="EF_assoc_2"/>
    <property type="match status" value="1"/>
</dbReference>
<evidence type="ECO:0000256" key="10">
    <source>
        <dbReference type="ARBA" id="ARBA00022989"/>
    </source>
</evidence>
<evidence type="ECO:0000256" key="9">
    <source>
        <dbReference type="ARBA" id="ARBA00022837"/>
    </source>
</evidence>
<dbReference type="Pfam" id="PF08355">
    <property type="entry name" value="EF_assoc_1"/>
    <property type="match status" value="1"/>
</dbReference>
<dbReference type="InterPro" id="IPR052266">
    <property type="entry name" value="Miro-EF-hand_domain"/>
</dbReference>
<keyword evidence="7" id="KW-1000">Mitochondrion outer membrane</keyword>
<evidence type="ECO:0000259" key="15">
    <source>
        <dbReference type="PROSITE" id="PS51369"/>
    </source>
</evidence>
<keyword evidence="9" id="KW-0106">Calcium</keyword>
<keyword evidence="12" id="KW-0342">GTP-binding</keyword>
<feature type="compositionally biased region" description="Acidic residues" evidence="14">
    <location>
        <begin position="866"/>
        <end position="876"/>
    </location>
</feature>
<evidence type="ECO:0000313" key="17">
    <source>
        <dbReference type="EMBL" id="CAK9865840.1"/>
    </source>
</evidence>
<protein>
    <recommendedName>
        <fullName evidence="19">Mitochondrial Rho GTPase 1</fullName>
    </recommendedName>
</protein>
<dbReference type="Pfam" id="PF00071">
    <property type="entry name" value="Ras"/>
    <property type="match status" value="2"/>
</dbReference>
<dbReference type="InterPro" id="IPR013566">
    <property type="entry name" value="EF_hand_assoc_1"/>
</dbReference>
<dbReference type="SMART" id="SM00175">
    <property type="entry name" value="RAB"/>
    <property type="match status" value="1"/>
</dbReference>
<keyword evidence="4" id="KW-0479">Metal-binding</keyword>
<dbReference type="SMART" id="SM00174">
    <property type="entry name" value="RHO"/>
    <property type="match status" value="1"/>
</dbReference>
<dbReference type="PROSITE" id="PS00018">
    <property type="entry name" value="EF_HAND_1"/>
    <property type="match status" value="1"/>
</dbReference>
<feature type="compositionally biased region" description="Low complexity" evidence="14">
    <location>
        <begin position="730"/>
        <end position="742"/>
    </location>
</feature>
<dbReference type="PROSITE" id="PS51369">
    <property type="entry name" value="TCP"/>
    <property type="match status" value="1"/>
</dbReference>
<evidence type="ECO:0000256" key="2">
    <source>
        <dbReference type="ARBA" id="ARBA00007981"/>
    </source>
</evidence>
<feature type="domain" description="Miro" evidence="16">
    <location>
        <begin position="10"/>
        <end position="176"/>
    </location>
</feature>
<comment type="subcellular location">
    <subcellularLocation>
        <location evidence="1">Mitochondrion outer membrane</location>
        <topology evidence="1">Single-pass type IV membrane protein</topology>
    </subcellularLocation>
</comment>
<dbReference type="InterPro" id="IPR007504">
    <property type="entry name" value="H/ACA_rnp_Gar1/Naf1"/>
</dbReference>
<evidence type="ECO:0000256" key="1">
    <source>
        <dbReference type="ARBA" id="ARBA00004200"/>
    </source>
</evidence>
<dbReference type="SMART" id="SM00173">
    <property type="entry name" value="RAS"/>
    <property type="match status" value="1"/>
</dbReference>
<dbReference type="InterPro" id="IPR020860">
    <property type="entry name" value="MIRO_dom"/>
</dbReference>
<dbReference type="InterPro" id="IPR013567">
    <property type="entry name" value="EF_hand_assoc_2"/>
</dbReference>
<dbReference type="InterPro" id="IPR017887">
    <property type="entry name" value="TF_TCP_subgr"/>
</dbReference>
<evidence type="ECO:0000259" key="16">
    <source>
        <dbReference type="PROSITE" id="PS51423"/>
    </source>
</evidence>
<evidence type="ECO:0000256" key="14">
    <source>
        <dbReference type="SAM" id="MobiDB-lite"/>
    </source>
</evidence>
<evidence type="ECO:0000256" key="3">
    <source>
        <dbReference type="ARBA" id="ARBA00022692"/>
    </source>
</evidence>
<dbReference type="Gene3D" id="2.40.10.230">
    <property type="entry name" value="Probable tRNA pseudouridine synthase domain"/>
    <property type="match status" value="1"/>
</dbReference>
<evidence type="ECO:0000256" key="12">
    <source>
        <dbReference type="ARBA" id="ARBA00023134"/>
    </source>
</evidence>
<evidence type="ECO:0000256" key="11">
    <source>
        <dbReference type="ARBA" id="ARBA00023128"/>
    </source>
</evidence>
<feature type="compositionally biased region" description="Basic and acidic residues" evidence="14">
    <location>
        <begin position="845"/>
        <end position="861"/>
    </location>
</feature>
<evidence type="ECO:0008006" key="19">
    <source>
        <dbReference type="Google" id="ProtNLM"/>
    </source>
</evidence>
<feature type="compositionally biased region" description="Acidic residues" evidence="14">
    <location>
        <begin position="802"/>
        <end position="821"/>
    </location>
</feature>
<dbReference type="PROSITE" id="PS51419">
    <property type="entry name" value="RAB"/>
    <property type="match status" value="1"/>
</dbReference>
<dbReference type="SUPFAM" id="SSF52540">
    <property type="entry name" value="P-loop containing nucleoside triphosphate hydrolases"/>
    <property type="match status" value="2"/>
</dbReference>
<feature type="compositionally biased region" description="Acidic residues" evidence="14">
    <location>
        <begin position="1008"/>
        <end position="1023"/>
    </location>
</feature>
<dbReference type="Gene3D" id="1.10.238.10">
    <property type="entry name" value="EF-hand"/>
    <property type="match status" value="2"/>
</dbReference>
<keyword evidence="10" id="KW-1133">Transmembrane helix</keyword>
<dbReference type="Pfam" id="PF04410">
    <property type="entry name" value="Gar1"/>
    <property type="match status" value="1"/>
</dbReference>
<evidence type="ECO:0000256" key="4">
    <source>
        <dbReference type="ARBA" id="ARBA00022723"/>
    </source>
</evidence>
<feature type="region of interest" description="Disordered" evidence="14">
    <location>
        <begin position="563"/>
        <end position="604"/>
    </location>
</feature>
<organism evidence="17 18">
    <name type="scientific">Sphagnum jensenii</name>
    <dbReference type="NCBI Taxonomy" id="128206"/>
    <lineage>
        <taxon>Eukaryota</taxon>
        <taxon>Viridiplantae</taxon>
        <taxon>Streptophyta</taxon>
        <taxon>Embryophyta</taxon>
        <taxon>Bryophyta</taxon>
        <taxon>Sphagnophytina</taxon>
        <taxon>Sphagnopsida</taxon>
        <taxon>Sphagnales</taxon>
        <taxon>Sphagnaceae</taxon>
        <taxon>Sphagnum</taxon>
    </lineage>
</organism>
<dbReference type="SUPFAM" id="SSF47473">
    <property type="entry name" value="EF-hand"/>
    <property type="match status" value="1"/>
</dbReference>
<dbReference type="SUPFAM" id="SSF50447">
    <property type="entry name" value="Translation proteins"/>
    <property type="match status" value="1"/>
</dbReference>
<dbReference type="InterPro" id="IPR001806">
    <property type="entry name" value="Small_GTPase"/>
</dbReference>
<dbReference type="InterPro" id="IPR018247">
    <property type="entry name" value="EF_Hand_1_Ca_BS"/>
</dbReference>
<dbReference type="PANTHER" id="PTHR46819">
    <property type="entry name" value="EF-HAND CALCIUM-BINDING DOMAIN-CONTAINING PROTEIN 7"/>
    <property type="match status" value="1"/>
</dbReference>
<evidence type="ECO:0000256" key="5">
    <source>
        <dbReference type="ARBA" id="ARBA00022737"/>
    </source>
</evidence>
<keyword evidence="13" id="KW-0472">Membrane</keyword>
<dbReference type="InterPro" id="IPR011992">
    <property type="entry name" value="EF-hand-dom_pair"/>
</dbReference>
<name>A0ABP1ATE7_9BRYO</name>
<dbReference type="CDD" id="cd01893">
    <property type="entry name" value="Miro1"/>
    <property type="match status" value="1"/>
</dbReference>
<sequence>MAREEVVPRGARCQVVVIGDRGTGKSSLIIAVATDSFPDKAPPVLPPTRLPHDFYPDRVPLTIVDTSSRQEDKMKLEMEVKKADAIVLTYSCDRAQTLDRLSTYWLPELRRLEIKVPVIVVGCKLDLRDDQQPSLEQVMAPLMHEFREIETCIECSALKQIQIAEVFYYAQKAVLHPTAPLFDQETQTLKPRCVRALKRIFILCDQDKDGALSDTELNDFQVKCFNAPLQPAEVVGVKKVVSEKIPEGVNGNGLTLTGFLFLHALFIERGRLETTWTVLRKFGYDDEIKLRDELLLNPSFKRAPDQSVELTEKAIRFLTGIITTTDLDGDGVLRSQDLDEIFSTAPSSPLEDPVYGNAVETNAAGGITFDGFLSLWAFMTLLEPQKSLSYLVYLAYPEDASSAFQITKQRRQDQKRQHSQRAAFQCFVFGPTGTGKSALLNALIGRPFNEAYEHTEGDTYSTNMVELDGGVKKALIMREIDEESVSNLLEKGNALAACDVAAFVYDISDAVSWKRAVELLVQVAAHGETNGFEVPCLLIAAKDDLEPDSAIIQSSAQQQEAAAAAMAASASGGAGDPNPPVAVKKPPPKRSSTKDRHTKVDGRGRRIRMPASCAARIFQLTRELGHKSDGETIEWLLQRAEPAIISATGTGTVPANSSSIAGALRSSSGMAAAAAAAARTVTAGGASAAGVMGAEQQQHQQQLWTFPPSAGAYRMAAASGGGGGPGGGSSSSNVPQSPSSSGNTMMASVIPGGVTLMPRINLQGGGGLELQGSHMGHHMPLGSMLLQQQQQQQQQEGKDNGSEEEEEEEDEDDMVEEDSDPLMESAAHESSDTSDNEEEDEVEVNDARQKHNRDRATELEKLVVGGDEESGDEEVISMEPPRTTHELKELPPVPKISAVLELHHTPKSVGTISSVFSKQVIVEATDHKLVLNEGSILWLTDQRIPLGIVDEVFGPVKKPYYVVRYNEVVDIPEGATQGKDVAFVSELANFVQDDPELWKKGYDASGEHDEELSEVEFSDDEKEEEMKRAAKKRSHLVQGTGSSGRRGGRGEQAGSGDRSRGWRGRGQRGCGRGRDFRTESPETPDGAETVVQQMASMGSQSPNFHASPIHHAERRAKYEQPPRKPFQPSPERRDSWNRNTCPESNYHPQSRPLVVPYSDHQPLLYQQPPQSPHHEYVPGRMPIQQQQEQQLSSQGPPPPQWGPPVHHVQGLQAYQNYPATYLASTTTMNYMNDCTGGFRYPGHIYQMGVGLAPQTPYLHPTQMNMYAPIPSHPTGTGTFIAPTKYTTNSQSGQFQGLSHSDMQGRGAAVNIQVTGIPCYSTPAAPVYLQQQGVLPHLVGSAPGPSNSVYDRSNNTSR</sequence>
<dbReference type="EMBL" id="OZ023716">
    <property type="protein sequence ID" value="CAK9865840.1"/>
    <property type="molecule type" value="Genomic_DNA"/>
</dbReference>
<accession>A0ABP1ATE7</accession>
<dbReference type="Pfam" id="PF03634">
    <property type="entry name" value="TCP"/>
    <property type="match status" value="1"/>
</dbReference>
<dbReference type="InterPro" id="IPR038664">
    <property type="entry name" value="Gar1/Naf1_Cbf5-bd_sf"/>
</dbReference>
<dbReference type="Proteomes" id="UP001497522">
    <property type="component" value="Chromosome 15"/>
</dbReference>
<dbReference type="PRINTS" id="PR00449">
    <property type="entry name" value="RASTRNSFRMNG"/>
</dbReference>
<dbReference type="InterPro" id="IPR027417">
    <property type="entry name" value="P-loop_NTPase"/>
</dbReference>
<proteinExistence type="inferred from homology"/>
<keyword evidence="18" id="KW-1185">Reference proteome</keyword>
<evidence type="ECO:0000313" key="18">
    <source>
        <dbReference type="Proteomes" id="UP001497522"/>
    </source>
</evidence>
<feature type="region of interest" description="Disordered" evidence="14">
    <location>
        <begin position="1338"/>
        <end position="1357"/>
    </location>
</feature>
<feature type="region of interest" description="Disordered" evidence="14">
    <location>
        <begin position="999"/>
        <end position="1086"/>
    </location>
</feature>
<evidence type="ECO:0000256" key="7">
    <source>
        <dbReference type="ARBA" id="ARBA00022787"/>
    </source>
</evidence>
<comment type="similarity">
    <text evidence="2">Belongs to the mitochondrial Rho GTPase family.</text>
</comment>
<keyword evidence="5" id="KW-0677">Repeat</keyword>
<dbReference type="PROSITE" id="PS51423">
    <property type="entry name" value="MIRO"/>
    <property type="match status" value="1"/>
</dbReference>
<keyword evidence="3" id="KW-0812">Transmembrane</keyword>
<evidence type="ECO:0000256" key="6">
    <source>
        <dbReference type="ARBA" id="ARBA00022741"/>
    </source>
</evidence>
<keyword evidence="6" id="KW-0547">Nucleotide-binding</keyword>
<dbReference type="InterPro" id="IPR009000">
    <property type="entry name" value="Transl_B-barrel_sf"/>
</dbReference>
<feature type="region of interest" description="Disordered" evidence="14">
    <location>
        <begin position="714"/>
        <end position="749"/>
    </location>
</feature>
<feature type="region of interest" description="Disordered" evidence="14">
    <location>
        <begin position="786"/>
        <end position="887"/>
    </location>
</feature>
<feature type="compositionally biased region" description="Acidic residues" evidence="14">
    <location>
        <begin position="832"/>
        <end position="844"/>
    </location>
</feature>
<keyword evidence="8" id="KW-0378">Hydrolase</keyword>
<feature type="compositionally biased region" description="Gly residues" evidence="14">
    <location>
        <begin position="1041"/>
        <end position="1053"/>
    </location>
</feature>
<gene>
    <name evidence="17" type="ORF">CSSPJE1EN2_LOCUS8835</name>
</gene>